<feature type="domain" description="DUF4145" evidence="2">
    <location>
        <begin position="138"/>
        <end position="228"/>
    </location>
</feature>
<dbReference type="Proteomes" id="UP001484097">
    <property type="component" value="Unassembled WGS sequence"/>
</dbReference>
<dbReference type="InterPro" id="IPR025285">
    <property type="entry name" value="DUF4145"/>
</dbReference>
<gene>
    <name evidence="3" type="ORF">ABDK96_15675</name>
</gene>
<evidence type="ECO:0000259" key="2">
    <source>
        <dbReference type="Pfam" id="PF13643"/>
    </source>
</evidence>
<reference evidence="3 4" key="1">
    <citation type="submission" date="2024-05" db="EMBL/GenBank/DDBJ databases">
        <authorList>
            <person name="Yi C."/>
        </authorList>
    </citation>
    <scope>NUCLEOTIDE SEQUENCE [LARGE SCALE GENOMIC DNA]</scope>
    <source>
        <strain evidence="3 4">XS13</strain>
    </source>
</reference>
<accession>A0ABV0ILU3</accession>
<organism evidence="3 4">
    <name type="scientific">Citricoccus nitrophenolicus</name>
    <dbReference type="NCBI Taxonomy" id="863575"/>
    <lineage>
        <taxon>Bacteria</taxon>
        <taxon>Bacillati</taxon>
        <taxon>Actinomycetota</taxon>
        <taxon>Actinomycetes</taxon>
        <taxon>Micrococcales</taxon>
        <taxon>Micrococcaceae</taxon>
        <taxon>Citricoccus</taxon>
    </lineage>
</organism>
<evidence type="ECO:0000256" key="1">
    <source>
        <dbReference type="SAM" id="MobiDB-lite"/>
    </source>
</evidence>
<evidence type="ECO:0000313" key="4">
    <source>
        <dbReference type="Proteomes" id="UP001484097"/>
    </source>
</evidence>
<dbReference type="EMBL" id="JBDXMX010000009">
    <property type="protein sequence ID" value="MEO9249124.1"/>
    <property type="molecule type" value="Genomic_DNA"/>
</dbReference>
<dbReference type="Pfam" id="PF13643">
    <property type="entry name" value="DUF4145"/>
    <property type="match status" value="1"/>
</dbReference>
<comment type="caution">
    <text evidence="3">The sequence shown here is derived from an EMBL/GenBank/DDBJ whole genome shotgun (WGS) entry which is preliminary data.</text>
</comment>
<keyword evidence="4" id="KW-1185">Reference proteome</keyword>
<proteinExistence type="predicted"/>
<feature type="region of interest" description="Disordered" evidence="1">
    <location>
        <begin position="1"/>
        <end position="23"/>
    </location>
</feature>
<sequence>MTVDPALSDLAKPIESRQPWPRPACPNCQTGYIRFSSPTEDEGLESASARNHDAFEPEWISGTFVVRGQCENPECQQAVHGTGDYRVDYSQKPRRDDEYEYQDISYSSYYTVTHLHPPMLIMPIPKSAPDQVREGVLRASRVLFADPGLAATALRATVERFLTSQGISATRPNGQFRNAHERIGKWRDADLDRPLVADLFFAVKWLGNAGTHEDSDLTTIEVLDGARVLDEAFHRLFTGPDIDAHAHSINAVKGPSRQL</sequence>
<protein>
    <submittedName>
        <fullName evidence="3">DUF4145 domain-containing protein</fullName>
    </submittedName>
</protein>
<dbReference type="RefSeq" id="WP_347921821.1">
    <property type="nucleotide sequence ID" value="NZ_JBDXMX010000009.1"/>
</dbReference>
<evidence type="ECO:0000313" key="3">
    <source>
        <dbReference type="EMBL" id="MEO9249124.1"/>
    </source>
</evidence>
<name>A0ABV0ILU3_9MICC</name>